<dbReference type="NCBIfam" id="NF008506">
    <property type="entry name" value="PRK11423.1"/>
    <property type="match status" value="1"/>
</dbReference>
<dbReference type="CDD" id="cd06558">
    <property type="entry name" value="crotonase-like"/>
    <property type="match status" value="1"/>
</dbReference>
<evidence type="ECO:0000256" key="1">
    <source>
        <dbReference type="ARBA" id="ARBA00005254"/>
    </source>
</evidence>
<dbReference type="InterPro" id="IPR001753">
    <property type="entry name" value="Enoyl-CoA_hydra/iso"/>
</dbReference>
<dbReference type="Gene3D" id="3.90.226.10">
    <property type="entry name" value="2-enoyl-CoA Hydratase, Chain A, domain 1"/>
    <property type="match status" value="1"/>
</dbReference>
<protein>
    <submittedName>
        <fullName evidence="4">Methylmalonyl-CoA decarboxylase</fullName>
    </submittedName>
</protein>
<dbReference type="InterPro" id="IPR029045">
    <property type="entry name" value="ClpP/crotonase-like_dom_sf"/>
</dbReference>
<comment type="similarity">
    <text evidence="1 3">Belongs to the enoyl-CoA hydratase/isomerase family.</text>
</comment>
<dbReference type="PANTHER" id="PTHR11941">
    <property type="entry name" value="ENOYL-COA HYDRATASE-RELATED"/>
    <property type="match status" value="1"/>
</dbReference>
<accession>A0ABW8ZYA6</accession>
<proteinExistence type="inferred from homology"/>
<name>A0ABW8ZYA6_9BURK</name>
<dbReference type="RefSeq" id="WP_408332868.1">
    <property type="nucleotide sequence ID" value="NZ_JAQQFH010000033.1"/>
</dbReference>
<comment type="caution">
    <text evidence="4">The sequence shown here is derived from an EMBL/GenBank/DDBJ whole genome shotgun (WGS) entry which is preliminary data.</text>
</comment>
<dbReference type="PROSITE" id="PS00166">
    <property type="entry name" value="ENOYL_COA_HYDRATASE"/>
    <property type="match status" value="1"/>
</dbReference>
<reference evidence="4 5" key="1">
    <citation type="journal article" date="2024" name="Chem. Sci.">
        <title>Discovery of megapolipeptins by genome mining of a Burkholderiales bacteria collection.</title>
        <authorList>
            <person name="Paulo B.S."/>
            <person name="Recchia M.J.J."/>
            <person name="Lee S."/>
            <person name="Fergusson C.H."/>
            <person name="Romanowski S.B."/>
            <person name="Hernandez A."/>
            <person name="Krull N."/>
            <person name="Liu D.Y."/>
            <person name="Cavanagh H."/>
            <person name="Bos A."/>
            <person name="Gray C.A."/>
            <person name="Murphy B.T."/>
            <person name="Linington R.G."/>
            <person name="Eustaquio A.S."/>
        </authorList>
    </citation>
    <scope>NUCLEOTIDE SEQUENCE [LARGE SCALE GENOMIC DNA]</scope>
    <source>
        <strain evidence="4 5">RL16-012-BIC-B</strain>
    </source>
</reference>
<sequence length="271" mass="29427">MNTPNVNTPNALPFTVTVEIADERIARLTFSHPTRRNALSAELLQALDSHLCELAARRIPVVILGSGIGQDVWSAGHDLGELMHDRDPIAYGKPLEQVLRRVRAYPGVVIAMVSGSAWGGAVDLAMSCDLVVADGSARFAMTPANIGLPYTTSGLLRFFNNVPIHVLKEMFFSAQPLDAARAERFGVINRLVDSDKLEATALEMARGIASKAPLAIQAVKEQLRILEDLQPMPVQAMEQIAELRRQACESADFSEGLAAFSERRPPVFGGK</sequence>
<dbReference type="PANTHER" id="PTHR11941:SF54">
    <property type="entry name" value="ENOYL-COA HYDRATASE, MITOCHONDRIAL"/>
    <property type="match status" value="1"/>
</dbReference>
<evidence type="ECO:0000313" key="5">
    <source>
        <dbReference type="Proteomes" id="UP001629249"/>
    </source>
</evidence>
<dbReference type="SUPFAM" id="SSF52096">
    <property type="entry name" value="ClpP/crotonase"/>
    <property type="match status" value="1"/>
</dbReference>
<evidence type="ECO:0000313" key="4">
    <source>
        <dbReference type="EMBL" id="MFL9887830.1"/>
    </source>
</evidence>
<evidence type="ECO:0000256" key="2">
    <source>
        <dbReference type="ARBA" id="ARBA00023239"/>
    </source>
</evidence>
<dbReference type="Pfam" id="PF00378">
    <property type="entry name" value="ECH_1"/>
    <property type="match status" value="1"/>
</dbReference>
<gene>
    <name evidence="4" type="primary">scpB</name>
    <name evidence="4" type="ORF">PQR66_32730</name>
</gene>
<keyword evidence="2" id="KW-0456">Lyase</keyword>
<organism evidence="4 5">
    <name type="scientific">Paraburkholderia agricolaris</name>
    <dbReference type="NCBI Taxonomy" id="2152888"/>
    <lineage>
        <taxon>Bacteria</taxon>
        <taxon>Pseudomonadati</taxon>
        <taxon>Pseudomonadota</taxon>
        <taxon>Betaproteobacteria</taxon>
        <taxon>Burkholderiales</taxon>
        <taxon>Burkholderiaceae</taxon>
        <taxon>Paraburkholderia</taxon>
    </lineage>
</organism>
<dbReference type="EMBL" id="JAQQFN010000031">
    <property type="protein sequence ID" value="MFL9887830.1"/>
    <property type="molecule type" value="Genomic_DNA"/>
</dbReference>
<dbReference type="Proteomes" id="UP001629249">
    <property type="component" value="Unassembled WGS sequence"/>
</dbReference>
<dbReference type="InterPro" id="IPR018376">
    <property type="entry name" value="Enoyl-CoA_hyd/isom_CS"/>
</dbReference>
<keyword evidence="5" id="KW-1185">Reference proteome</keyword>
<dbReference type="InterPro" id="IPR014748">
    <property type="entry name" value="Enoyl-CoA_hydra_C"/>
</dbReference>
<evidence type="ECO:0000256" key="3">
    <source>
        <dbReference type="RuleBase" id="RU003707"/>
    </source>
</evidence>
<dbReference type="Gene3D" id="1.10.12.10">
    <property type="entry name" value="Lyase 2-enoyl-coa Hydratase, Chain A, domain 2"/>
    <property type="match status" value="1"/>
</dbReference>